<protein>
    <submittedName>
        <fullName evidence="4">Glycosyltransferase family 4 protein</fullName>
    </submittedName>
</protein>
<dbReference type="AlphaFoldDB" id="A0A7K3WVE7"/>
<comment type="caution">
    <text evidence="4">The sequence shown here is derived from an EMBL/GenBank/DDBJ whole genome shotgun (WGS) entry which is preliminary data.</text>
</comment>
<keyword evidence="5" id="KW-1185">Reference proteome</keyword>
<name>A0A7K3WVE7_9FLAO</name>
<dbReference type="GO" id="GO:0016757">
    <property type="term" value="F:glycosyltransferase activity"/>
    <property type="evidence" value="ECO:0007669"/>
    <property type="project" value="InterPro"/>
</dbReference>
<gene>
    <name evidence="4" type="ORF">G3O08_18390</name>
</gene>
<evidence type="ECO:0000313" key="4">
    <source>
        <dbReference type="EMBL" id="NEN25464.1"/>
    </source>
</evidence>
<dbReference type="InterPro" id="IPR001296">
    <property type="entry name" value="Glyco_trans_1"/>
</dbReference>
<dbReference type="EMBL" id="JAAGVY010000055">
    <property type="protein sequence ID" value="NEN25464.1"/>
    <property type="molecule type" value="Genomic_DNA"/>
</dbReference>
<dbReference type="CDD" id="cd03809">
    <property type="entry name" value="GT4_MtfB-like"/>
    <property type="match status" value="1"/>
</dbReference>
<dbReference type="Gene3D" id="3.40.50.2000">
    <property type="entry name" value="Glycogen Phosphorylase B"/>
    <property type="match status" value="2"/>
</dbReference>
<feature type="domain" description="Glycosyl transferase family 1" evidence="2">
    <location>
        <begin position="190"/>
        <end position="351"/>
    </location>
</feature>
<organism evidence="4 5">
    <name type="scientific">Cryomorpha ignava</name>
    <dbReference type="NCBI Taxonomy" id="101383"/>
    <lineage>
        <taxon>Bacteria</taxon>
        <taxon>Pseudomonadati</taxon>
        <taxon>Bacteroidota</taxon>
        <taxon>Flavobacteriia</taxon>
        <taxon>Flavobacteriales</taxon>
        <taxon>Cryomorphaceae</taxon>
        <taxon>Cryomorpha</taxon>
    </lineage>
</organism>
<evidence type="ECO:0000259" key="3">
    <source>
        <dbReference type="Pfam" id="PF13439"/>
    </source>
</evidence>
<evidence type="ECO:0000259" key="2">
    <source>
        <dbReference type="Pfam" id="PF00534"/>
    </source>
</evidence>
<dbReference type="Pfam" id="PF13439">
    <property type="entry name" value="Glyco_transf_4"/>
    <property type="match status" value="1"/>
</dbReference>
<sequence>MRIAVNTRLLLKGKLEGIGWFTYETLKRITKAHPEHEFIFIFDRKPDPSFIFSDNVKAVVAHPQARHPILWYLFFEFGVYRVLRKYKPDVFLSPDGWLSLRSKVKSVAVIHDLNFEAHPEFLPAHIAKYYQRFFPRFSRKATRIATVSEYTRKDLHERYAIPLSKTDVVYNGANTLFKPLSDAEIRNVRNEFSDGAPYFLFVGLIHPRKNLENQIRAFDAFKKASKSDMKFLIVGAKHWWSTGLTDILDTTKFREDIIFLGRKDMESLVRIYGGAHALMYVSYFEGFGIPIVEAFHAEIPIITSATSSMPEICGDAGITVNPDSIVEITAAMEKITADNELRNHLIEKGRNQREKFSWDKTADALWETIEKAVIADR</sequence>
<dbReference type="PANTHER" id="PTHR46401">
    <property type="entry name" value="GLYCOSYLTRANSFERASE WBBK-RELATED"/>
    <property type="match status" value="1"/>
</dbReference>
<feature type="domain" description="Glycosyltransferase subfamily 4-like N-terminal" evidence="3">
    <location>
        <begin position="17"/>
        <end position="175"/>
    </location>
</feature>
<evidence type="ECO:0000313" key="5">
    <source>
        <dbReference type="Proteomes" id="UP000486602"/>
    </source>
</evidence>
<accession>A0A7K3WVE7</accession>
<dbReference type="InterPro" id="IPR028098">
    <property type="entry name" value="Glyco_trans_4-like_N"/>
</dbReference>
<evidence type="ECO:0000256" key="1">
    <source>
        <dbReference type="ARBA" id="ARBA00022679"/>
    </source>
</evidence>
<dbReference type="SUPFAM" id="SSF53756">
    <property type="entry name" value="UDP-Glycosyltransferase/glycogen phosphorylase"/>
    <property type="match status" value="1"/>
</dbReference>
<reference evidence="4 5" key="1">
    <citation type="submission" date="2020-02" db="EMBL/GenBank/DDBJ databases">
        <title>Out from the shadows clarifying the taxonomy of the family Cryomorphaceae and related taxa by utilizing the GTDB taxonomic framework.</title>
        <authorList>
            <person name="Bowman J.P."/>
        </authorList>
    </citation>
    <scope>NUCLEOTIDE SEQUENCE [LARGE SCALE GENOMIC DNA]</scope>
    <source>
        <strain evidence="4 5">QSSC 1-22</strain>
    </source>
</reference>
<keyword evidence="1 4" id="KW-0808">Transferase</keyword>
<proteinExistence type="predicted"/>
<dbReference type="Proteomes" id="UP000486602">
    <property type="component" value="Unassembled WGS sequence"/>
</dbReference>
<dbReference type="Pfam" id="PF00534">
    <property type="entry name" value="Glycos_transf_1"/>
    <property type="match status" value="1"/>
</dbReference>
<dbReference type="PANTHER" id="PTHR46401:SF2">
    <property type="entry name" value="GLYCOSYLTRANSFERASE WBBK-RELATED"/>
    <property type="match status" value="1"/>
</dbReference>